<evidence type="ECO:0000313" key="6">
    <source>
        <dbReference type="EMBL" id="GAG34441.1"/>
    </source>
</evidence>
<reference evidence="6" key="1">
    <citation type="journal article" date="2014" name="Front. Microbiol.">
        <title>High frequency of phylogenetically diverse reductive dehalogenase-homologous genes in deep subseafloor sedimentary metagenomes.</title>
        <authorList>
            <person name="Kawai M."/>
            <person name="Futagami T."/>
            <person name="Toyoda A."/>
            <person name="Takaki Y."/>
            <person name="Nishi S."/>
            <person name="Hori S."/>
            <person name="Arai W."/>
            <person name="Tsubouchi T."/>
            <person name="Morono Y."/>
            <person name="Uchiyama I."/>
            <person name="Ito T."/>
            <person name="Fujiyama A."/>
            <person name="Inagaki F."/>
            <person name="Takami H."/>
        </authorList>
    </citation>
    <scope>NUCLEOTIDE SEQUENCE</scope>
    <source>
        <strain evidence="6">Expedition CK06-06</strain>
    </source>
</reference>
<keyword evidence="2" id="KW-0560">Oxidoreductase</keyword>
<organism evidence="6">
    <name type="scientific">marine sediment metagenome</name>
    <dbReference type="NCBI Taxonomy" id="412755"/>
    <lineage>
        <taxon>unclassified sequences</taxon>
        <taxon>metagenomes</taxon>
        <taxon>ecological metagenomes</taxon>
    </lineage>
</organism>
<evidence type="ECO:0000256" key="4">
    <source>
        <dbReference type="ARBA" id="ARBA00023284"/>
    </source>
</evidence>
<accession>X0YC81</accession>
<keyword evidence="4" id="KW-0676">Redox-active center</keyword>
<dbReference type="PANTHER" id="PTHR13887:SF14">
    <property type="entry name" value="DISULFIDE BOND FORMATION PROTEIN D"/>
    <property type="match status" value="1"/>
</dbReference>
<evidence type="ECO:0000256" key="3">
    <source>
        <dbReference type="ARBA" id="ARBA00023157"/>
    </source>
</evidence>
<name>X0YC81_9ZZZZ</name>
<keyword evidence="1" id="KW-0732">Signal</keyword>
<evidence type="ECO:0000256" key="2">
    <source>
        <dbReference type="ARBA" id="ARBA00023002"/>
    </source>
</evidence>
<dbReference type="AlphaFoldDB" id="X0YC81"/>
<feature type="domain" description="DSBA-like thioredoxin" evidence="5">
    <location>
        <begin position="3"/>
        <end position="102"/>
    </location>
</feature>
<evidence type="ECO:0000256" key="1">
    <source>
        <dbReference type="ARBA" id="ARBA00022729"/>
    </source>
</evidence>
<dbReference type="GO" id="GO:0016491">
    <property type="term" value="F:oxidoreductase activity"/>
    <property type="evidence" value="ECO:0007669"/>
    <property type="project" value="UniProtKB-KW"/>
</dbReference>
<dbReference type="Gene3D" id="3.40.30.10">
    <property type="entry name" value="Glutaredoxin"/>
    <property type="match status" value="1"/>
</dbReference>
<protein>
    <recommendedName>
        <fullName evidence="5">DSBA-like thioredoxin domain-containing protein</fullName>
    </recommendedName>
</protein>
<dbReference type="PANTHER" id="PTHR13887">
    <property type="entry name" value="GLUTATHIONE S-TRANSFERASE KAPPA"/>
    <property type="match status" value="1"/>
</dbReference>
<sequence length="116" mass="12874">MLAAGAAECASEQNAFWVYHDMLYLNAGSVDFSIENLKQFGEELGLDTNSFNACLDSERYMDKLVADVEEGRRREVTGTPTFFVGQTMVVGAKPYSEFEKAIEDELARLGETGETE</sequence>
<gene>
    <name evidence="6" type="ORF">S01H1_63297</name>
</gene>
<comment type="caution">
    <text evidence="6">The sequence shown here is derived from an EMBL/GenBank/DDBJ whole genome shotgun (WGS) entry which is preliminary data.</text>
</comment>
<keyword evidence="3" id="KW-1015">Disulfide bond</keyword>
<dbReference type="SUPFAM" id="SSF52833">
    <property type="entry name" value="Thioredoxin-like"/>
    <property type="match status" value="1"/>
</dbReference>
<dbReference type="EMBL" id="BARS01041640">
    <property type="protein sequence ID" value="GAG34441.1"/>
    <property type="molecule type" value="Genomic_DNA"/>
</dbReference>
<dbReference type="InterPro" id="IPR001853">
    <property type="entry name" value="DSBA-like_thioredoxin_dom"/>
</dbReference>
<dbReference type="InterPro" id="IPR036249">
    <property type="entry name" value="Thioredoxin-like_sf"/>
</dbReference>
<dbReference type="Pfam" id="PF01323">
    <property type="entry name" value="DSBA"/>
    <property type="match status" value="1"/>
</dbReference>
<proteinExistence type="predicted"/>
<evidence type="ECO:0000259" key="5">
    <source>
        <dbReference type="Pfam" id="PF01323"/>
    </source>
</evidence>